<dbReference type="GO" id="GO:0016747">
    <property type="term" value="F:acyltransferase activity, transferring groups other than amino-acyl groups"/>
    <property type="evidence" value="ECO:0007669"/>
    <property type="project" value="InterPro"/>
</dbReference>
<dbReference type="RefSeq" id="XP_018994211.1">
    <property type="nucleotide sequence ID" value="XM_019137185.1"/>
</dbReference>
<dbReference type="PANTHER" id="PTHR42791:SF1">
    <property type="entry name" value="N-ACETYLTRANSFERASE DOMAIN-CONTAINING PROTEIN"/>
    <property type="match status" value="1"/>
</dbReference>
<sequence>MFKKLMECTPDSTRQWYTNNVIPCMGGESTAGFNIETFYIENFGTRREYQGLGLGTALLSRLEDHARESGGRLGLATVDERAARLYEKAGFKDIHNAELSYEDGGETVKLRTMCNDCGLESWRPASSEANNNEDGAHQCFRIEEQSECSKVLFDAFLNDRFTNKLYGHSFRIALVDCEVWVTRVKGDSVEGGTTIASVACVPPPGKEVYSQQ</sequence>
<name>A0A1E3HSP0_9TREE</name>
<dbReference type="AlphaFoldDB" id="A0A1E3HSP0"/>
<reference evidence="2 3" key="1">
    <citation type="submission" date="2016-06" db="EMBL/GenBank/DDBJ databases">
        <title>Evolution of pathogenesis and genome organization in the Tremellales.</title>
        <authorList>
            <person name="Cuomo C."/>
            <person name="Litvintseva A."/>
            <person name="Heitman J."/>
            <person name="Chen Y."/>
            <person name="Sun S."/>
            <person name="Springer D."/>
            <person name="Dromer F."/>
            <person name="Young S."/>
            <person name="Zeng Q."/>
            <person name="Chapman S."/>
            <person name="Gujja S."/>
            <person name="Saif S."/>
            <person name="Birren B."/>
        </authorList>
    </citation>
    <scope>NUCLEOTIDE SEQUENCE [LARGE SCALE GENOMIC DNA]</scope>
    <source>
        <strain evidence="2 3">CBS 6039</strain>
    </source>
</reference>
<proteinExistence type="predicted"/>
<accession>A0A1E3HSP0</accession>
<evidence type="ECO:0000313" key="2">
    <source>
        <dbReference type="EMBL" id="ODN79364.1"/>
    </source>
</evidence>
<organism evidence="2 3">
    <name type="scientific">Cryptococcus amylolentus CBS 6039</name>
    <dbReference type="NCBI Taxonomy" id="1295533"/>
    <lineage>
        <taxon>Eukaryota</taxon>
        <taxon>Fungi</taxon>
        <taxon>Dikarya</taxon>
        <taxon>Basidiomycota</taxon>
        <taxon>Agaricomycotina</taxon>
        <taxon>Tremellomycetes</taxon>
        <taxon>Tremellales</taxon>
        <taxon>Cryptococcaceae</taxon>
        <taxon>Cryptococcus</taxon>
    </lineage>
</organism>
<protein>
    <recommendedName>
        <fullName evidence="1">N-acetyltransferase domain-containing protein</fullName>
    </recommendedName>
</protein>
<dbReference type="EMBL" id="AWGJ01000005">
    <property type="protein sequence ID" value="ODN79364.1"/>
    <property type="molecule type" value="Genomic_DNA"/>
</dbReference>
<comment type="caution">
    <text evidence="2">The sequence shown here is derived from an EMBL/GenBank/DDBJ whole genome shotgun (WGS) entry which is preliminary data.</text>
</comment>
<dbReference type="Gene3D" id="3.40.630.30">
    <property type="match status" value="1"/>
</dbReference>
<evidence type="ECO:0000259" key="1">
    <source>
        <dbReference type="PROSITE" id="PS51186"/>
    </source>
</evidence>
<dbReference type="InterPro" id="IPR052523">
    <property type="entry name" value="Trichothecene_AcTrans"/>
</dbReference>
<evidence type="ECO:0000313" key="3">
    <source>
        <dbReference type="Proteomes" id="UP000094065"/>
    </source>
</evidence>
<dbReference type="OrthoDB" id="61113at2759"/>
<dbReference type="Proteomes" id="UP000094065">
    <property type="component" value="Unassembled WGS sequence"/>
</dbReference>
<keyword evidence="3" id="KW-1185">Reference proteome</keyword>
<dbReference type="Pfam" id="PF00583">
    <property type="entry name" value="Acetyltransf_1"/>
    <property type="match status" value="1"/>
</dbReference>
<feature type="domain" description="N-acetyltransferase" evidence="1">
    <location>
        <begin position="1"/>
        <end position="114"/>
    </location>
</feature>
<dbReference type="SUPFAM" id="SSF55729">
    <property type="entry name" value="Acyl-CoA N-acyltransferases (Nat)"/>
    <property type="match status" value="1"/>
</dbReference>
<dbReference type="InterPro" id="IPR000182">
    <property type="entry name" value="GNAT_dom"/>
</dbReference>
<dbReference type="InterPro" id="IPR016181">
    <property type="entry name" value="Acyl_CoA_acyltransferase"/>
</dbReference>
<gene>
    <name evidence="2" type="ORF">L202_03368</name>
</gene>
<dbReference type="PROSITE" id="PS51186">
    <property type="entry name" value="GNAT"/>
    <property type="match status" value="1"/>
</dbReference>
<dbReference type="PANTHER" id="PTHR42791">
    <property type="entry name" value="GNAT FAMILY ACETYLTRANSFERASE"/>
    <property type="match status" value="1"/>
</dbReference>
<dbReference type="CDD" id="cd04301">
    <property type="entry name" value="NAT_SF"/>
    <property type="match status" value="1"/>
</dbReference>
<dbReference type="GeneID" id="30154677"/>